<dbReference type="PANTHER" id="PTHR37938:SF1">
    <property type="entry name" value="BLL0215 PROTEIN"/>
    <property type="match status" value="1"/>
</dbReference>
<dbReference type="AlphaFoldDB" id="A0A840DQB9"/>
<gene>
    <name evidence="3" type="ORF">F5897_001053</name>
</gene>
<evidence type="ECO:0000313" key="3">
    <source>
        <dbReference type="EMBL" id="MBB4071739.1"/>
    </source>
</evidence>
<dbReference type="Pfam" id="PF03703">
    <property type="entry name" value="bPH_2"/>
    <property type="match status" value="1"/>
</dbReference>
<comment type="caution">
    <text evidence="3">The sequence shown here is derived from an EMBL/GenBank/DDBJ whole genome shotgun (WGS) entry which is preliminary data.</text>
</comment>
<keyword evidence="1" id="KW-0472">Membrane</keyword>
<keyword evidence="4" id="KW-1185">Reference proteome</keyword>
<feature type="transmembrane region" description="Helical" evidence="1">
    <location>
        <begin position="35"/>
        <end position="57"/>
    </location>
</feature>
<dbReference type="Proteomes" id="UP000571183">
    <property type="component" value="Unassembled WGS sequence"/>
</dbReference>
<evidence type="ECO:0000256" key="1">
    <source>
        <dbReference type="SAM" id="Phobius"/>
    </source>
</evidence>
<feature type="domain" description="YdbS-like PH" evidence="2">
    <location>
        <begin position="84"/>
        <end position="158"/>
    </location>
</feature>
<organism evidence="3 4">
    <name type="scientific">Canibacter oris</name>
    <dbReference type="NCBI Taxonomy" id="1365628"/>
    <lineage>
        <taxon>Bacteria</taxon>
        <taxon>Bacillati</taxon>
        <taxon>Actinomycetota</taxon>
        <taxon>Actinomycetes</taxon>
        <taxon>Micrococcales</taxon>
        <taxon>Microbacteriaceae</taxon>
        <taxon>Canibacter</taxon>
    </lineage>
</organism>
<proteinExistence type="predicted"/>
<accession>A0A840DQB9</accession>
<keyword evidence="1" id="KW-1133">Transmembrane helix</keyword>
<evidence type="ECO:0000259" key="2">
    <source>
        <dbReference type="Pfam" id="PF03703"/>
    </source>
</evidence>
<protein>
    <submittedName>
        <fullName evidence="3">Membrane protein YdbS with pleckstrin-like domain</fullName>
    </submittedName>
</protein>
<dbReference type="EMBL" id="JACIFD010000009">
    <property type="protein sequence ID" value="MBB4071739.1"/>
    <property type="molecule type" value="Genomic_DNA"/>
</dbReference>
<feature type="transmembrane region" description="Helical" evidence="1">
    <location>
        <begin position="63"/>
        <end position="87"/>
    </location>
</feature>
<name>A0A840DQB9_9MICO</name>
<evidence type="ECO:0000313" key="4">
    <source>
        <dbReference type="Proteomes" id="UP000571183"/>
    </source>
</evidence>
<keyword evidence="1" id="KW-0812">Transmembrane</keyword>
<dbReference type="InterPro" id="IPR005182">
    <property type="entry name" value="YdbS-like_PH"/>
</dbReference>
<reference evidence="3" key="1">
    <citation type="submission" date="2020-08" db="EMBL/GenBank/DDBJ databases">
        <title>Sequencing the genomes of 1000 actinobacteria strains.</title>
        <authorList>
            <person name="Klenk H.-P."/>
        </authorList>
    </citation>
    <scope>NUCLEOTIDE SEQUENCE [LARGE SCALE GENOMIC DNA]</scope>
    <source>
        <strain evidence="3">DSM 27064</strain>
    </source>
</reference>
<dbReference type="PANTHER" id="PTHR37938">
    <property type="entry name" value="BLL0215 PROTEIN"/>
    <property type="match status" value="1"/>
</dbReference>
<sequence>MQFNPQEASFGGTSYYAADQPEQILVRFRRHGKALFWPVVALLLTGLLGGMYLGSFAAPWQNLLLAAGLAVLVIAGFVIPLAGWFAAKSTITTTRVISRSGVVTRVRQEVAINRVRSISSRRSLLQRLTGSGNIALYIVGADEPLLLADVPDVKNIAEVLQQLVAESYRQDRAQTGYYSAMPQQPLLGYQADAVTARLPEQAPIAPSGFSVQRKL</sequence>
<dbReference type="RefSeq" id="WP_183304740.1">
    <property type="nucleotide sequence ID" value="NZ_JACIFD010000009.1"/>
</dbReference>